<dbReference type="AlphaFoldDB" id="F2IE60"/>
<dbReference type="RefSeq" id="WP_013685152.1">
    <property type="nucleotide sequence ID" value="NC_015321.1"/>
</dbReference>
<dbReference type="Proteomes" id="UP000007463">
    <property type="component" value="Chromosome"/>
</dbReference>
<gene>
    <name evidence="2" type="ordered locus">Fluta_0370</name>
</gene>
<dbReference type="HOGENOM" id="CLU_1330302_0_0_10"/>
<keyword evidence="3" id="KW-1185">Reference proteome</keyword>
<reference evidence="2 3" key="1">
    <citation type="journal article" date="2011" name="Stand. Genomic Sci.">
        <title>Complete genome sequence of the gliding freshwater bacterium Fluviicola taffensis type strain (RW262).</title>
        <authorList>
            <person name="Woyke T."/>
            <person name="Chertkov O."/>
            <person name="Lapidus A."/>
            <person name="Nolan M."/>
            <person name="Lucas S."/>
            <person name="Del Rio T.G."/>
            <person name="Tice H."/>
            <person name="Cheng J.F."/>
            <person name="Tapia R."/>
            <person name="Han C."/>
            <person name="Goodwin L."/>
            <person name="Pitluck S."/>
            <person name="Liolios K."/>
            <person name="Pagani I."/>
            <person name="Ivanova N."/>
            <person name="Huntemann M."/>
            <person name="Mavromatis K."/>
            <person name="Mikhailova N."/>
            <person name="Pati A."/>
            <person name="Chen A."/>
            <person name="Palaniappan K."/>
            <person name="Land M."/>
            <person name="Hauser L."/>
            <person name="Brambilla E.M."/>
            <person name="Rohde M."/>
            <person name="Mwirichia R."/>
            <person name="Sikorski J."/>
            <person name="Tindall B.J."/>
            <person name="Goker M."/>
            <person name="Bristow J."/>
            <person name="Eisen J.A."/>
            <person name="Markowitz V."/>
            <person name="Hugenholtz P."/>
            <person name="Klenk H.P."/>
            <person name="Kyrpides N.C."/>
        </authorList>
    </citation>
    <scope>NUCLEOTIDE SEQUENCE [LARGE SCALE GENOMIC DNA]</scope>
    <source>
        <strain evidence="3">DSM 16823 / RW262 / RW262</strain>
    </source>
</reference>
<name>F2IE60_FLUTR</name>
<accession>F2IE60</accession>
<proteinExistence type="predicted"/>
<sequence length="206" mass="22753" precursor="true">MKLIISIVACFVCSMSFSQIVLSIPEYNVVYRGYDNKLKIGAGSETAFLDLESTQAQIYRTDSCFILKPTGSEKTITVIARNFKDKNVVGTWQFRVLNLPTPTIFWGMHPSGSAVVTLDKVNLRAGYDENSILENPGFEVVNYQVNSPLIEKPMSPINGGVVTQEVLDALTKAKSANKGKPVSFTVILQVKGKDGLIRKMTAEYTY</sequence>
<feature type="chain" id="PRO_5003283356" evidence="1">
    <location>
        <begin position="19"/>
        <end position="206"/>
    </location>
</feature>
<keyword evidence="1" id="KW-0732">Signal</keyword>
<dbReference type="EMBL" id="CP002542">
    <property type="protein sequence ID" value="AEA42378.1"/>
    <property type="molecule type" value="Genomic_DNA"/>
</dbReference>
<reference evidence="3" key="2">
    <citation type="submission" date="2011-02" db="EMBL/GenBank/DDBJ databases">
        <title>The complete genome of Fluviicola taffensis DSM 16823.</title>
        <authorList>
            <consortium name="US DOE Joint Genome Institute (JGI-PGF)"/>
            <person name="Lucas S."/>
            <person name="Copeland A."/>
            <person name="Lapidus A."/>
            <person name="Bruce D."/>
            <person name="Goodwin L."/>
            <person name="Pitluck S."/>
            <person name="Kyrpides N."/>
            <person name="Mavromatis K."/>
            <person name="Ivanova N."/>
            <person name="Mikhailova N."/>
            <person name="Pagani I."/>
            <person name="Chertkov O."/>
            <person name="Detter J.C."/>
            <person name="Han C."/>
            <person name="Tapia R."/>
            <person name="Land M."/>
            <person name="Hauser L."/>
            <person name="Markowitz V."/>
            <person name="Cheng J.-F."/>
            <person name="Hugenholtz P."/>
            <person name="Woyke T."/>
            <person name="Wu D."/>
            <person name="Tindall B."/>
            <person name="Pomrenke H.G."/>
            <person name="Brambilla E."/>
            <person name="Klenk H.-P."/>
            <person name="Eisen J.A."/>
        </authorList>
    </citation>
    <scope>NUCLEOTIDE SEQUENCE [LARGE SCALE GENOMIC DNA]</scope>
    <source>
        <strain evidence="3">DSM 16823 / RW262 / RW262</strain>
    </source>
</reference>
<dbReference type="OrthoDB" id="1343429at2"/>
<dbReference type="KEGG" id="fte:Fluta_0370"/>
<protein>
    <submittedName>
        <fullName evidence="2">Uncharacterized protein</fullName>
    </submittedName>
</protein>
<evidence type="ECO:0000313" key="2">
    <source>
        <dbReference type="EMBL" id="AEA42378.1"/>
    </source>
</evidence>
<feature type="signal peptide" evidence="1">
    <location>
        <begin position="1"/>
        <end position="18"/>
    </location>
</feature>
<evidence type="ECO:0000256" key="1">
    <source>
        <dbReference type="SAM" id="SignalP"/>
    </source>
</evidence>
<organism evidence="2 3">
    <name type="scientific">Fluviicola taffensis (strain DSM 16823 / NCIMB 13979 / RW262)</name>
    <dbReference type="NCBI Taxonomy" id="755732"/>
    <lineage>
        <taxon>Bacteria</taxon>
        <taxon>Pseudomonadati</taxon>
        <taxon>Bacteroidota</taxon>
        <taxon>Flavobacteriia</taxon>
        <taxon>Flavobacteriales</taxon>
        <taxon>Crocinitomicaceae</taxon>
        <taxon>Fluviicola</taxon>
    </lineage>
</organism>
<evidence type="ECO:0000313" key="3">
    <source>
        <dbReference type="Proteomes" id="UP000007463"/>
    </source>
</evidence>